<proteinExistence type="predicted"/>
<organism evidence="1">
    <name type="scientific">Solanum chacoense</name>
    <name type="common">Chaco potato</name>
    <dbReference type="NCBI Taxonomy" id="4108"/>
    <lineage>
        <taxon>Eukaryota</taxon>
        <taxon>Viridiplantae</taxon>
        <taxon>Streptophyta</taxon>
        <taxon>Embryophyta</taxon>
        <taxon>Tracheophyta</taxon>
        <taxon>Spermatophyta</taxon>
        <taxon>Magnoliopsida</taxon>
        <taxon>eudicotyledons</taxon>
        <taxon>Gunneridae</taxon>
        <taxon>Pentapetalae</taxon>
        <taxon>asterids</taxon>
        <taxon>lamiids</taxon>
        <taxon>Solanales</taxon>
        <taxon>Solanaceae</taxon>
        <taxon>Solanoideae</taxon>
        <taxon>Solaneae</taxon>
        <taxon>Solanum</taxon>
    </lineage>
</organism>
<dbReference type="AlphaFoldDB" id="A0A0V0IJM6"/>
<reference evidence="1" key="1">
    <citation type="submission" date="2015-12" db="EMBL/GenBank/DDBJ databases">
        <title>Gene expression during late stages of embryo sac development: a critical building block for successful pollen-pistil interactions.</title>
        <authorList>
            <person name="Liu Y."/>
            <person name="Joly V."/>
            <person name="Sabar M."/>
            <person name="Matton D.P."/>
        </authorList>
    </citation>
    <scope>NUCLEOTIDE SEQUENCE</scope>
</reference>
<dbReference type="EMBL" id="GEDG01006308">
    <property type="protein sequence ID" value="JAP32166.1"/>
    <property type="molecule type" value="Transcribed_RNA"/>
</dbReference>
<evidence type="ECO:0000313" key="1">
    <source>
        <dbReference type="EMBL" id="JAP32166.1"/>
    </source>
</evidence>
<protein>
    <submittedName>
        <fullName evidence="1">Putative ovule protein</fullName>
    </submittedName>
</protein>
<sequence>MGSPFKFFSVELIVFLKLRVHNTICYKFRSFLHINLCFASKLLSSDELGTDTLNPPLTSLEGYPIPEEDVMLLRPEGKREEDVSEII</sequence>
<accession>A0A0V0IJM6</accession>
<name>A0A0V0IJM6_SOLCH</name>